<evidence type="ECO:0008006" key="8">
    <source>
        <dbReference type="Google" id="ProtNLM"/>
    </source>
</evidence>
<gene>
    <name evidence="6" type="ordered locus">TGAM_1238</name>
</gene>
<protein>
    <recommendedName>
        <fullName evidence="8">DUF4870 domain-containing protein</fullName>
    </recommendedName>
</protein>
<evidence type="ECO:0000256" key="2">
    <source>
        <dbReference type="ARBA" id="ARBA00022692"/>
    </source>
</evidence>
<evidence type="ECO:0000256" key="1">
    <source>
        <dbReference type="ARBA" id="ARBA00004141"/>
    </source>
</evidence>
<feature type="transmembrane region" description="Helical" evidence="5">
    <location>
        <begin position="62"/>
        <end position="81"/>
    </location>
</feature>
<feature type="transmembrane region" description="Helical" evidence="5">
    <location>
        <begin position="6"/>
        <end position="23"/>
    </location>
</feature>
<dbReference type="InterPro" id="IPR019109">
    <property type="entry name" value="MamF_MmsF"/>
</dbReference>
<organism evidence="6 7">
    <name type="scientific">Thermococcus gammatolerans (strain DSM 15229 / JCM 11827 / EJ3)</name>
    <dbReference type="NCBI Taxonomy" id="593117"/>
    <lineage>
        <taxon>Archaea</taxon>
        <taxon>Methanobacteriati</taxon>
        <taxon>Methanobacteriota</taxon>
        <taxon>Thermococci</taxon>
        <taxon>Thermococcales</taxon>
        <taxon>Thermococcaceae</taxon>
        <taxon>Thermococcus</taxon>
    </lineage>
</organism>
<dbReference type="PaxDb" id="593117-TGAM_1238"/>
<proteinExistence type="predicted"/>
<dbReference type="HOGENOM" id="CLU_2178017_0_0_2"/>
<dbReference type="KEGG" id="tga:TGAM_1238"/>
<evidence type="ECO:0000313" key="7">
    <source>
        <dbReference type="Proteomes" id="UP000001488"/>
    </source>
</evidence>
<dbReference type="PATRIC" id="fig|593117.10.peg.1237"/>
<dbReference type="Proteomes" id="UP000001488">
    <property type="component" value="Chromosome"/>
</dbReference>
<evidence type="ECO:0000256" key="5">
    <source>
        <dbReference type="SAM" id="Phobius"/>
    </source>
</evidence>
<evidence type="ECO:0000256" key="4">
    <source>
        <dbReference type="ARBA" id="ARBA00023136"/>
    </source>
</evidence>
<dbReference type="RefSeq" id="WP_015858852.1">
    <property type="nucleotide sequence ID" value="NC_012804.1"/>
</dbReference>
<keyword evidence="7" id="KW-1185">Reference proteome</keyword>
<feature type="transmembrane region" description="Helical" evidence="5">
    <location>
        <begin position="35"/>
        <end position="56"/>
    </location>
</feature>
<keyword evidence="2 5" id="KW-0812">Transmembrane</keyword>
<accession>C5A678</accession>
<keyword evidence="4 5" id="KW-0472">Membrane</keyword>
<dbReference type="OrthoDB" id="94211at2157"/>
<dbReference type="EMBL" id="CP001398">
    <property type="protein sequence ID" value="ACS33740.1"/>
    <property type="molecule type" value="Genomic_DNA"/>
</dbReference>
<dbReference type="eggNOG" id="arCOG04344">
    <property type="taxonomic scope" value="Archaea"/>
</dbReference>
<name>C5A678_THEGJ</name>
<dbReference type="STRING" id="593117.TGAM_1238"/>
<dbReference type="Pfam" id="PF09685">
    <property type="entry name" value="MamF_MmsF"/>
    <property type="match status" value="1"/>
</dbReference>
<evidence type="ECO:0000256" key="3">
    <source>
        <dbReference type="ARBA" id="ARBA00022989"/>
    </source>
</evidence>
<comment type="subcellular location">
    <subcellularLocation>
        <location evidence="1">Membrane</location>
        <topology evidence="1">Multi-pass membrane protein</topology>
    </subcellularLocation>
</comment>
<dbReference type="GeneID" id="7987884"/>
<evidence type="ECO:0000313" key="6">
    <source>
        <dbReference type="EMBL" id="ACS33740.1"/>
    </source>
</evidence>
<reference evidence="6 7" key="1">
    <citation type="journal article" date="2007" name="Genome Biol.">
        <title>Genome analysis and genome-wide proteomics of Thermococcus gammatolerans, the most radioresistant organism known amongst the Archaea.</title>
        <authorList>
            <person name="Zivanovic Y."/>
            <person name="Armengaud J."/>
            <person name="Lagorce A."/>
            <person name="Leplat C."/>
            <person name="Guerin P."/>
            <person name="Dutertre M."/>
            <person name="Anthouard V."/>
            <person name="Forterre P."/>
            <person name="Wincker P."/>
            <person name="Confalonieri F."/>
        </authorList>
    </citation>
    <scope>NUCLEOTIDE SEQUENCE [LARGE SCALE GENOMIC DNA]</scope>
    <source>
        <strain evidence="7">DSM 15229 / JCM 11827 / EJ3</strain>
    </source>
</reference>
<keyword evidence="3 5" id="KW-1133">Transmembrane helix</keyword>
<dbReference type="AlphaFoldDB" id="C5A678"/>
<sequence length="109" mass="12436">MGRLRDAFIAYVFGFVGGIPLLLMKDTDELTKLHAAYSSVVGFFFWIAFMGAWHMYPGYPEFGWSLYVLALWYVYALFGVWKMLRGKTYRIPGVEGLAKKLVRVIAPAV</sequence>